<dbReference type="SMART" id="SM00283">
    <property type="entry name" value="MA"/>
    <property type="match status" value="1"/>
</dbReference>
<dbReference type="FunFam" id="1.10.287.950:FF:000001">
    <property type="entry name" value="Methyl-accepting chemotaxis sensory transducer"/>
    <property type="match status" value="1"/>
</dbReference>
<dbReference type="Gene3D" id="3.30.450.20">
    <property type="entry name" value="PAS domain"/>
    <property type="match status" value="1"/>
</dbReference>
<keyword evidence="12" id="KW-1185">Reference proteome</keyword>
<keyword evidence="2" id="KW-1003">Cell membrane</keyword>
<dbReference type="GO" id="GO:0004888">
    <property type="term" value="F:transmembrane signaling receptor activity"/>
    <property type="evidence" value="ECO:0007669"/>
    <property type="project" value="InterPro"/>
</dbReference>
<dbReference type="GO" id="GO:0005886">
    <property type="term" value="C:plasma membrane"/>
    <property type="evidence" value="ECO:0007669"/>
    <property type="project" value="UniProtKB-SubCell"/>
</dbReference>
<feature type="domain" description="Methyl-accepting transducer" evidence="10">
    <location>
        <begin position="271"/>
        <end position="507"/>
    </location>
</feature>
<name>A0A849VFM8_9GAMM</name>
<dbReference type="GO" id="GO:0006935">
    <property type="term" value="P:chemotaxis"/>
    <property type="evidence" value="ECO:0007669"/>
    <property type="project" value="InterPro"/>
</dbReference>
<accession>A0A849VFM8</accession>
<proteinExistence type="inferred from homology"/>
<feature type="transmembrane region" description="Helical" evidence="9">
    <location>
        <begin position="190"/>
        <end position="211"/>
    </location>
</feature>
<evidence type="ECO:0000256" key="3">
    <source>
        <dbReference type="ARBA" id="ARBA00022692"/>
    </source>
</evidence>
<dbReference type="PANTHER" id="PTHR32089">
    <property type="entry name" value="METHYL-ACCEPTING CHEMOTAXIS PROTEIN MCPB"/>
    <property type="match status" value="1"/>
</dbReference>
<evidence type="ECO:0000313" key="12">
    <source>
        <dbReference type="Proteomes" id="UP000586305"/>
    </source>
</evidence>
<dbReference type="SUPFAM" id="SSF58104">
    <property type="entry name" value="Methyl-accepting chemotaxis protein (MCP) signaling domain"/>
    <property type="match status" value="1"/>
</dbReference>
<dbReference type="GO" id="GO:0007165">
    <property type="term" value="P:signal transduction"/>
    <property type="evidence" value="ECO:0007669"/>
    <property type="project" value="UniProtKB-KW"/>
</dbReference>
<dbReference type="PROSITE" id="PS50111">
    <property type="entry name" value="CHEMOTAXIS_TRANSDUC_2"/>
    <property type="match status" value="1"/>
</dbReference>
<evidence type="ECO:0000256" key="7">
    <source>
        <dbReference type="ARBA" id="ARBA00029447"/>
    </source>
</evidence>
<evidence type="ECO:0000256" key="2">
    <source>
        <dbReference type="ARBA" id="ARBA00022475"/>
    </source>
</evidence>
<gene>
    <name evidence="11" type="ORF">HG263_16205</name>
</gene>
<evidence type="ECO:0000256" key="1">
    <source>
        <dbReference type="ARBA" id="ARBA00004651"/>
    </source>
</evidence>
<evidence type="ECO:0000256" key="6">
    <source>
        <dbReference type="ARBA" id="ARBA00023224"/>
    </source>
</evidence>
<evidence type="ECO:0000259" key="10">
    <source>
        <dbReference type="PROSITE" id="PS50111"/>
    </source>
</evidence>
<sequence length="543" mass="58644">MLSGLTLRIKIILFAAAIFLSLLLVATLGLQALRHASESDNIARINQLMKSTVNIVEQFEDYVETGALSEKQAKKLAIQMLRENKYHDSEYVYVVDDELNFVATPHDPQLHGTSFNDFKDSKGNSIGRMVERLVGSKTDQIITYKWDSVRDGEVVDLTSVVQKTSGFGWYVGTGISAKEVDARYWGTARWLLSLSLLIAVALTFALAKFGLALSNKLGGELDEVLSIVKQVSRGNLSSPINTAQAKEDSIIAAMSYMQQGLQGVVGGIAGVSDALKSQSNDGEQRSNELEQLTRSLSSETQMVASAITELTASAQTVVEHADQTANSVQEAEKQGQNADKLTTEAAKTIALLEQQIDSAGNNIQTLDEEVSNIANVLSVIQSIAEQTNLLALNAAIEAARAGEQGRGFAVVADEVRQLAQRTQSSTEEIHTMIGKLQSATQEAKSSVTVSIHTSEKTVTMSKEAGEELRKVANSLSEISQMSHQIAHAAKEQLEAGEDTARRVVTISDTASQTASVSEKAHHATDSIKELTVKLETEIAKFSC</sequence>
<evidence type="ECO:0000313" key="11">
    <source>
        <dbReference type="EMBL" id="NOU52076.1"/>
    </source>
</evidence>
<comment type="similarity">
    <text evidence="7">Belongs to the methyl-accepting chemotaxis (MCP) protein family.</text>
</comment>
<keyword evidence="3 9" id="KW-0812">Transmembrane</keyword>
<protein>
    <submittedName>
        <fullName evidence="11">Methyl-accepting chemotaxis protein</fullName>
    </submittedName>
</protein>
<comment type="caution">
    <text evidence="11">The sequence shown here is derived from an EMBL/GenBank/DDBJ whole genome shotgun (WGS) entry which is preliminary data.</text>
</comment>
<evidence type="ECO:0000256" key="8">
    <source>
        <dbReference type="PROSITE-ProRule" id="PRU00284"/>
    </source>
</evidence>
<dbReference type="PRINTS" id="PR00260">
    <property type="entry name" value="CHEMTRNSDUCR"/>
</dbReference>
<dbReference type="PANTHER" id="PTHR32089:SF119">
    <property type="entry name" value="METHYL-ACCEPTING CHEMOTAXIS PROTEIN CTPL"/>
    <property type="match status" value="1"/>
</dbReference>
<dbReference type="CDD" id="cd11386">
    <property type="entry name" value="MCP_signal"/>
    <property type="match status" value="1"/>
</dbReference>
<dbReference type="RefSeq" id="WP_171627129.1">
    <property type="nucleotide sequence ID" value="NZ_JABBPG010000007.1"/>
</dbReference>
<dbReference type="EMBL" id="JABBPG010000007">
    <property type="protein sequence ID" value="NOU52076.1"/>
    <property type="molecule type" value="Genomic_DNA"/>
</dbReference>
<dbReference type="Pfam" id="PF17200">
    <property type="entry name" value="sCache_2"/>
    <property type="match status" value="1"/>
</dbReference>
<evidence type="ECO:0000256" key="5">
    <source>
        <dbReference type="ARBA" id="ARBA00023136"/>
    </source>
</evidence>
<dbReference type="Pfam" id="PF00015">
    <property type="entry name" value="MCPsignal"/>
    <property type="match status" value="1"/>
</dbReference>
<dbReference type="InterPro" id="IPR004089">
    <property type="entry name" value="MCPsignal_dom"/>
</dbReference>
<comment type="subcellular location">
    <subcellularLocation>
        <location evidence="1">Cell membrane</location>
        <topology evidence="1">Multi-pass membrane protein</topology>
    </subcellularLocation>
</comment>
<keyword evidence="5 9" id="KW-0472">Membrane</keyword>
<dbReference type="InterPro" id="IPR004090">
    <property type="entry name" value="Chemotax_Me-accpt_rcpt"/>
</dbReference>
<dbReference type="Gene3D" id="1.10.287.950">
    <property type="entry name" value="Methyl-accepting chemotaxis protein"/>
    <property type="match status" value="1"/>
</dbReference>
<dbReference type="AlphaFoldDB" id="A0A849VFM8"/>
<evidence type="ECO:0000256" key="9">
    <source>
        <dbReference type="SAM" id="Phobius"/>
    </source>
</evidence>
<dbReference type="InterPro" id="IPR033480">
    <property type="entry name" value="sCache_2"/>
</dbReference>
<reference evidence="11 12" key="1">
    <citation type="submission" date="2020-04" db="EMBL/GenBank/DDBJ databases">
        <title>Pseudoalteromonas caenipelagi sp. nov., isolated from a tidal flat.</title>
        <authorList>
            <person name="Park S."/>
            <person name="Yoon J.-H."/>
        </authorList>
    </citation>
    <scope>NUCLEOTIDE SEQUENCE [LARGE SCALE GENOMIC DNA]</scope>
    <source>
        <strain evidence="11 12">JBTF-M23</strain>
    </source>
</reference>
<keyword evidence="4 9" id="KW-1133">Transmembrane helix</keyword>
<keyword evidence="6 8" id="KW-0807">Transducer</keyword>
<evidence type="ECO:0000256" key="4">
    <source>
        <dbReference type="ARBA" id="ARBA00022989"/>
    </source>
</evidence>
<dbReference type="Proteomes" id="UP000586305">
    <property type="component" value="Unassembled WGS sequence"/>
</dbReference>
<dbReference type="SMART" id="SM01049">
    <property type="entry name" value="Cache_2"/>
    <property type="match status" value="1"/>
</dbReference>
<organism evidence="11 12">
    <name type="scientific">Pseudoalteromonas caenipelagi</name>
    <dbReference type="NCBI Taxonomy" id="2726988"/>
    <lineage>
        <taxon>Bacteria</taxon>
        <taxon>Pseudomonadati</taxon>
        <taxon>Pseudomonadota</taxon>
        <taxon>Gammaproteobacteria</taxon>
        <taxon>Alteromonadales</taxon>
        <taxon>Pseudoalteromonadaceae</taxon>
        <taxon>Pseudoalteromonas</taxon>
    </lineage>
</organism>